<feature type="region of interest" description="Disordered" evidence="9">
    <location>
        <begin position="723"/>
        <end position="761"/>
    </location>
</feature>
<keyword evidence="4" id="KW-0256">Endoplasmic reticulum</keyword>
<evidence type="ECO:0000256" key="8">
    <source>
        <dbReference type="ARBA" id="ARBA00023136"/>
    </source>
</evidence>
<keyword evidence="7" id="KW-0446">Lipid-binding</keyword>
<dbReference type="CDD" id="cd21675">
    <property type="entry name" value="SMP_TEX2"/>
    <property type="match status" value="1"/>
</dbReference>
<feature type="region of interest" description="Disordered" evidence="9">
    <location>
        <begin position="670"/>
        <end position="689"/>
    </location>
</feature>
<dbReference type="InterPro" id="IPR031468">
    <property type="entry name" value="SMP_LBD"/>
</dbReference>
<keyword evidence="13" id="KW-1185">Reference proteome</keyword>
<evidence type="ECO:0000256" key="2">
    <source>
        <dbReference type="ARBA" id="ARBA00022448"/>
    </source>
</evidence>
<comment type="subcellular location">
    <subcellularLocation>
        <location evidence="1">Endoplasmic reticulum membrane</location>
    </subcellularLocation>
</comment>
<evidence type="ECO:0000256" key="6">
    <source>
        <dbReference type="ARBA" id="ARBA00023055"/>
    </source>
</evidence>
<evidence type="ECO:0000256" key="1">
    <source>
        <dbReference type="ARBA" id="ARBA00004586"/>
    </source>
</evidence>
<keyword evidence="2" id="KW-0813">Transport</keyword>
<feature type="region of interest" description="Disordered" evidence="9">
    <location>
        <begin position="793"/>
        <end position="853"/>
    </location>
</feature>
<organism evidence="12 13">
    <name type="scientific">Viridothelium virens</name>
    <name type="common">Speckled blister lichen</name>
    <name type="synonym">Trypethelium virens</name>
    <dbReference type="NCBI Taxonomy" id="1048519"/>
    <lineage>
        <taxon>Eukaryota</taxon>
        <taxon>Fungi</taxon>
        <taxon>Dikarya</taxon>
        <taxon>Ascomycota</taxon>
        <taxon>Pezizomycotina</taxon>
        <taxon>Dothideomycetes</taxon>
        <taxon>Dothideomycetes incertae sedis</taxon>
        <taxon>Trypetheliales</taxon>
        <taxon>Trypetheliaceae</taxon>
        <taxon>Viridothelium</taxon>
    </lineage>
</organism>
<dbReference type="GO" id="GO:1990456">
    <property type="term" value="P:mitochondrion-endoplasmic reticulum membrane tethering"/>
    <property type="evidence" value="ECO:0007669"/>
    <property type="project" value="TreeGrafter"/>
</dbReference>
<dbReference type="InterPro" id="IPR058801">
    <property type="entry name" value="PDZD8_N"/>
</dbReference>
<reference evidence="12" key="1">
    <citation type="journal article" date="2020" name="Stud. Mycol.">
        <title>101 Dothideomycetes genomes: a test case for predicting lifestyles and emergence of pathogens.</title>
        <authorList>
            <person name="Haridas S."/>
            <person name="Albert R."/>
            <person name="Binder M."/>
            <person name="Bloem J."/>
            <person name="Labutti K."/>
            <person name="Salamov A."/>
            <person name="Andreopoulos B."/>
            <person name="Baker S."/>
            <person name="Barry K."/>
            <person name="Bills G."/>
            <person name="Bluhm B."/>
            <person name="Cannon C."/>
            <person name="Castanera R."/>
            <person name="Culley D."/>
            <person name="Daum C."/>
            <person name="Ezra D."/>
            <person name="Gonzalez J."/>
            <person name="Henrissat B."/>
            <person name="Kuo A."/>
            <person name="Liang C."/>
            <person name="Lipzen A."/>
            <person name="Lutzoni F."/>
            <person name="Magnuson J."/>
            <person name="Mondo S."/>
            <person name="Nolan M."/>
            <person name="Ohm R."/>
            <person name="Pangilinan J."/>
            <person name="Park H.-J."/>
            <person name="Ramirez L."/>
            <person name="Alfaro M."/>
            <person name="Sun H."/>
            <person name="Tritt A."/>
            <person name="Yoshinaga Y."/>
            <person name="Zwiers L.-H."/>
            <person name="Turgeon B."/>
            <person name="Goodwin S."/>
            <person name="Spatafora J."/>
            <person name="Crous P."/>
            <person name="Grigoriev I."/>
        </authorList>
    </citation>
    <scope>NUCLEOTIDE SEQUENCE</scope>
    <source>
        <strain evidence="12">Tuck. ex Michener</strain>
    </source>
</reference>
<dbReference type="Proteomes" id="UP000800092">
    <property type="component" value="Unassembled WGS sequence"/>
</dbReference>
<protein>
    <recommendedName>
        <fullName evidence="11">SMP-LTD domain-containing protein</fullName>
    </recommendedName>
</protein>
<dbReference type="Gene3D" id="2.30.29.30">
    <property type="entry name" value="Pleckstrin-homology domain (PH domain)/Phosphotyrosine-binding domain (PTB)"/>
    <property type="match status" value="1"/>
</dbReference>
<dbReference type="SUPFAM" id="SSF50729">
    <property type="entry name" value="PH domain-like"/>
    <property type="match status" value="1"/>
</dbReference>
<feature type="compositionally biased region" description="Basic and acidic residues" evidence="9">
    <location>
        <begin position="56"/>
        <end position="65"/>
    </location>
</feature>
<dbReference type="InterPro" id="IPR011993">
    <property type="entry name" value="PH-like_dom_sf"/>
</dbReference>
<keyword evidence="6" id="KW-0445">Lipid transport</keyword>
<dbReference type="GO" id="GO:0008289">
    <property type="term" value="F:lipid binding"/>
    <property type="evidence" value="ECO:0007669"/>
    <property type="project" value="UniProtKB-KW"/>
</dbReference>
<feature type="domain" description="SMP-LTD" evidence="11">
    <location>
        <begin position="268"/>
        <end position="461"/>
    </location>
</feature>
<feature type="compositionally biased region" description="Pro residues" evidence="9">
    <location>
        <begin position="752"/>
        <end position="761"/>
    </location>
</feature>
<feature type="region of interest" description="Disordered" evidence="9">
    <location>
        <begin position="41"/>
        <end position="69"/>
    </location>
</feature>
<feature type="region of interest" description="Disordered" evidence="9">
    <location>
        <begin position="603"/>
        <end position="630"/>
    </location>
</feature>
<evidence type="ECO:0000259" key="11">
    <source>
        <dbReference type="PROSITE" id="PS51847"/>
    </source>
</evidence>
<accession>A0A6A6GSD8</accession>
<feature type="compositionally biased region" description="Polar residues" evidence="9">
    <location>
        <begin position="794"/>
        <end position="810"/>
    </location>
</feature>
<keyword evidence="5 10" id="KW-1133">Transmembrane helix</keyword>
<evidence type="ECO:0000256" key="9">
    <source>
        <dbReference type="SAM" id="MobiDB-lite"/>
    </source>
</evidence>
<evidence type="ECO:0000256" key="3">
    <source>
        <dbReference type="ARBA" id="ARBA00022692"/>
    </source>
</evidence>
<evidence type="ECO:0000256" key="5">
    <source>
        <dbReference type="ARBA" id="ARBA00022989"/>
    </source>
</evidence>
<evidence type="ECO:0000313" key="12">
    <source>
        <dbReference type="EMBL" id="KAF2228529.1"/>
    </source>
</evidence>
<evidence type="ECO:0000256" key="7">
    <source>
        <dbReference type="ARBA" id="ARBA00023121"/>
    </source>
</evidence>
<gene>
    <name evidence="12" type="ORF">EV356DRAFT_498302</name>
</gene>
<name>A0A6A6GSD8_VIRVR</name>
<dbReference type="PANTHER" id="PTHR13466">
    <property type="entry name" value="TEX2 PROTEIN-RELATED"/>
    <property type="match status" value="1"/>
</dbReference>
<feature type="transmembrane region" description="Helical" evidence="10">
    <location>
        <begin position="7"/>
        <end position="31"/>
    </location>
</feature>
<evidence type="ECO:0000256" key="10">
    <source>
        <dbReference type="SAM" id="Phobius"/>
    </source>
</evidence>
<dbReference type="GO" id="GO:0032865">
    <property type="term" value="C:ERMES complex"/>
    <property type="evidence" value="ECO:0007669"/>
    <property type="project" value="TreeGrafter"/>
</dbReference>
<dbReference type="GO" id="GO:0015914">
    <property type="term" value="P:phospholipid transport"/>
    <property type="evidence" value="ECO:0007669"/>
    <property type="project" value="TreeGrafter"/>
</dbReference>
<feature type="region of interest" description="Disordered" evidence="9">
    <location>
        <begin position="514"/>
        <end position="565"/>
    </location>
</feature>
<dbReference type="EMBL" id="ML991917">
    <property type="protein sequence ID" value="KAF2228529.1"/>
    <property type="molecule type" value="Genomic_DNA"/>
</dbReference>
<sequence length="853" mass="94336">MNAVTFLIIYISGGITFLPLILGCILLHALFACPKKHDPEQEEVAGDTASVSTSSENDKGKERSSTTRAPSVDVAAGYFAVSRQFVPGGLSGRPNERSQSTASGTTVESSSIYQNMYRSVFERGKVQYSGIETDRGNGKQLGKARHVFYVVLRHGHLMLYDDSEELEVRHVIFLAHYDVDLFAGDDQLSEGDLFVKRNCIRLRKKLANEELMPSTRPYFMFCDNTSEKEDFYHALLHNLDVGEEKSVPLPLVFESSHLAKLIRKIHDSEENLQTRWFNAILGRLFLALYKTEDIEDYVRSKISRKIARVHKPTFIDSIHVRAIHLGDAAPVFINQKLRELKLDGDLTVDADVKYNGGFKLEIAATARIELGQRFKAREVSLILVGTLKELDGHVLVRMKPPPTNRLWIAFETMPRMTLSVEPIVSSRQITYGIILRAIENRIREVVKDTLVLPNWDDIPFLNSSKQCFRGGIWANNSDLPANDEKDFGDRKLPRHITAESQTQMTILDESVHSAGETVKGSHKPYDSEDPGELLGNPSEADLALDDLSDRDPHAKGPINVNKPDTLHLSPSVVTCVPMTVDETTASQTSTLKMIHSHEDLHSIGDSSAEESETTPPPALQPQSSPRLGQLGNECEAWNTYAYGDKLAIPQTSSASSLDRHLPILRNSKEGRISEAQTEHMTTLDSTLRSALSSRSLGPKDIHHHNLASTTDGTKKWGWNVLSRQSSPKNVTQGSPVADPKKGPTQPMGRGQPLPPAGMPLPGPQKQSWSMPYLGVGKRRLAAVGSKSIIPARSLSGSRRSHQGQTEQMSNAVRGDVACGDKLSSATGLPMPESVRDMDKLAHDHEIGVENFPK</sequence>
<dbReference type="AlphaFoldDB" id="A0A6A6GSD8"/>
<dbReference type="PROSITE" id="PS51847">
    <property type="entry name" value="SMP"/>
    <property type="match status" value="1"/>
</dbReference>
<feature type="compositionally biased region" description="Basic and acidic residues" evidence="9">
    <location>
        <begin position="833"/>
        <end position="853"/>
    </location>
</feature>
<evidence type="ECO:0000313" key="13">
    <source>
        <dbReference type="Proteomes" id="UP000800092"/>
    </source>
</evidence>
<dbReference type="PANTHER" id="PTHR13466:SF19">
    <property type="entry name" value="NUCLEUS-VACUOLE JUNCTION PROTEIN 2"/>
    <property type="match status" value="1"/>
</dbReference>
<dbReference type="Pfam" id="PF15413">
    <property type="entry name" value="PH_11"/>
    <property type="match status" value="1"/>
</dbReference>
<keyword evidence="8 10" id="KW-0472">Membrane</keyword>
<keyword evidence="3 10" id="KW-0812">Transmembrane</keyword>
<evidence type="ECO:0000256" key="4">
    <source>
        <dbReference type="ARBA" id="ARBA00022824"/>
    </source>
</evidence>
<dbReference type="OrthoDB" id="26740at2759"/>
<dbReference type="Pfam" id="PF26547">
    <property type="entry name" value="PDZD8_N"/>
    <property type="match status" value="1"/>
</dbReference>
<proteinExistence type="predicted"/>
<dbReference type="GO" id="GO:0005789">
    <property type="term" value="C:endoplasmic reticulum membrane"/>
    <property type="evidence" value="ECO:0007669"/>
    <property type="project" value="UniProtKB-SubCell"/>
</dbReference>
<feature type="compositionally biased region" description="Polar residues" evidence="9">
    <location>
        <begin position="723"/>
        <end position="734"/>
    </location>
</feature>